<name>A0A820HZP7_9BILA</name>
<dbReference type="Proteomes" id="UP000663887">
    <property type="component" value="Unassembled WGS sequence"/>
</dbReference>
<accession>A0A820HZP7</accession>
<reference evidence="2" key="1">
    <citation type="submission" date="2021-02" db="EMBL/GenBank/DDBJ databases">
        <authorList>
            <person name="Nowell W R."/>
        </authorList>
    </citation>
    <scope>NUCLEOTIDE SEQUENCE</scope>
</reference>
<gene>
    <name evidence="2" type="ORF">UXM345_LOCUS33584</name>
    <name evidence="1" type="ORF">XDN619_LOCUS26024</name>
</gene>
<dbReference type="SUPFAM" id="SSF56399">
    <property type="entry name" value="ADP-ribosylation"/>
    <property type="match status" value="1"/>
</dbReference>
<dbReference type="EMBL" id="CAJNRG010012055">
    <property type="protein sequence ID" value="CAF2137083.1"/>
    <property type="molecule type" value="Genomic_DNA"/>
</dbReference>
<evidence type="ECO:0008006" key="4">
    <source>
        <dbReference type="Google" id="ProtNLM"/>
    </source>
</evidence>
<comment type="caution">
    <text evidence="2">The sequence shown here is derived from an EMBL/GenBank/DDBJ whole genome shotgun (WGS) entry which is preliminary data.</text>
</comment>
<sequence>LDELESIFGTSLRLNLNVMLPKYIQWKKHFDKDDNDSLEFNLISFIEQLDDEEIYSYYTDAILELAKQWDDDHGCGIIDMIRFSIIDQLLCKRQLPGSPLDHSCPNKWIDQVCESVHDGQLNYMRPLKIYYSDDDLCSTKETELRNSMIMFKDKSVNEQIFFYHGTTEFHAENIITRGIRLFSRMSRPGDFGYGFYTTHSFSEALRHAEKRATRTGGEQRAACLVFVMSTDQFNGFQLVRLSYEANEDPVGREKMDDSSINSNNILQWNIFVYKCLNDDPPLPLIHDKDCIIGPISANLKDITLGYKPIKRRGRSTPTQTAVISMKMA</sequence>
<dbReference type="Proteomes" id="UP000663842">
    <property type="component" value="Unassembled WGS sequence"/>
</dbReference>
<evidence type="ECO:0000313" key="3">
    <source>
        <dbReference type="Proteomes" id="UP000663842"/>
    </source>
</evidence>
<evidence type="ECO:0000313" key="1">
    <source>
        <dbReference type="EMBL" id="CAF2137083.1"/>
    </source>
</evidence>
<proteinExistence type="predicted"/>
<dbReference type="AlphaFoldDB" id="A0A820HZP7"/>
<evidence type="ECO:0000313" key="2">
    <source>
        <dbReference type="EMBL" id="CAF4304157.1"/>
    </source>
</evidence>
<dbReference type="Gene3D" id="3.90.175.10">
    <property type="entry name" value="Diphtheria Toxin, domain 1"/>
    <property type="match status" value="1"/>
</dbReference>
<protein>
    <recommendedName>
        <fullName evidence="4">PARP</fullName>
    </recommendedName>
</protein>
<dbReference type="EMBL" id="CAJOBF010011297">
    <property type="protein sequence ID" value="CAF4304157.1"/>
    <property type="molecule type" value="Genomic_DNA"/>
</dbReference>
<feature type="non-terminal residue" evidence="2">
    <location>
        <position position="1"/>
    </location>
</feature>
<organism evidence="2 3">
    <name type="scientific">Rotaria magnacalcarata</name>
    <dbReference type="NCBI Taxonomy" id="392030"/>
    <lineage>
        <taxon>Eukaryota</taxon>
        <taxon>Metazoa</taxon>
        <taxon>Spiralia</taxon>
        <taxon>Gnathifera</taxon>
        <taxon>Rotifera</taxon>
        <taxon>Eurotatoria</taxon>
        <taxon>Bdelloidea</taxon>
        <taxon>Philodinida</taxon>
        <taxon>Philodinidae</taxon>
        <taxon>Rotaria</taxon>
    </lineage>
</organism>